<dbReference type="PATRIC" id="fig|471514.4.peg.1082"/>
<proteinExistence type="predicted"/>
<dbReference type="Proteomes" id="UP000050482">
    <property type="component" value="Unassembled WGS sequence"/>
</dbReference>
<sequence>MKASVGRIVHYVLMDRYGYEQHRPAIVVRNWSDEGNPNEDMVQLQVITDGTNDGTQYASGLYWATSVHQDEDMKRVGTWHWPERE</sequence>
<dbReference type="EMBL" id="LJCO01000085">
    <property type="protein sequence ID" value="KPV42033.1"/>
    <property type="molecule type" value="Genomic_DNA"/>
</dbReference>
<name>A0A0P9GNJ0_9BACL</name>
<dbReference type="STRING" id="471514.AN477_19890"/>
<reference evidence="1 2" key="1">
    <citation type="submission" date="2015-09" db="EMBL/GenBank/DDBJ databases">
        <title>Draft genome sequence of Alicyclobacillus ferrooxydans DSM 22381.</title>
        <authorList>
            <person name="Hemp J."/>
        </authorList>
    </citation>
    <scope>NUCLEOTIDE SEQUENCE [LARGE SCALE GENOMIC DNA]</scope>
    <source>
        <strain evidence="1 2">TC-34</strain>
    </source>
</reference>
<keyword evidence="2" id="KW-1185">Reference proteome</keyword>
<dbReference type="AlphaFoldDB" id="A0A0P9GNJ0"/>
<protein>
    <submittedName>
        <fullName evidence="1">Uncharacterized protein</fullName>
    </submittedName>
</protein>
<evidence type="ECO:0000313" key="1">
    <source>
        <dbReference type="EMBL" id="KPV42033.1"/>
    </source>
</evidence>
<dbReference type="RefSeq" id="WP_054970940.1">
    <property type="nucleotide sequence ID" value="NZ_LJCO01000085.1"/>
</dbReference>
<dbReference type="OrthoDB" id="9808332at2"/>
<accession>A0A0P9GNJ0</accession>
<gene>
    <name evidence="1" type="ORF">AN477_19890</name>
</gene>
<comment type="caution">
    <text evidence="1">The sequence shown here is derived from an EMBL/GenBank/DDBJ whole genome shotgun (WGS) entry which is preliminary data.</text>
</comment>
<organism evidence="1 2">
    <name type="scientific">Alicyclobacillus ferrooxydans</name>
    <dbReference type="NCBI Taxonomy" id="471514"/>
    <lineage>
        <taxon>Bacteria</taxon>
        <taxon>Bacillati</taxon>
        <taxon>Bacillota</taxon>
        <taxon>Bacilli</taxon>
        <taxon>Bacillales</taxon>
        <taxon>Alicyclobacillaceae</taxon>
        <taxon>Alicyclobacillus</taxon>
    </lineage>
</organism>
<evidence type="ECO:0000313" key="2">
    <source>
        <dbReference type="Proteomes" id="UP000050482"/>
    </source>
</evidence>